<evidence type="ECO:0000313" key="2">
    <source>
        <dbReference type="Proteomes" id="UP001596207"/>
    </source>
</evidence>
<reference evidence="2" key="1">
    <citation type="journal article" date="2019" name="Int. J. Syst. Evol. Microbiol.">
        <title>The Global Catalogue of Microorganisms (GCM) 10K type strain sequencing project: providing services to taxonomists for standard genome sequencing and annotation.</title>
        <authorList>
            <consortium name="The Broad Institute Genomics Platform"/>
            <consortium name="The Broad Institute Genome Sequencing Center for Infectious Disease"/>
            <person name="Wu L."/>
            <person name="Ma J."/>
        </authorList>
    </citation>
    <scope>NUCLEOTIDE SEQUENCE [LARGE SCALE GENOMIC DNA]</scope>
    <source>
        <strain evidence="2">CGMCC 4.7173</strain>
    </source>
</reference>
<organism evidence="1 2">
    <name type="scientific">Micromonospora harpali</name>
    <dbReference type="NCBI Taxonomy" id="1490225"/>
    <lineage>
        <taxon>Bacteria</taxon>
        <taxon>Bacillati</taxon>
        <taxon>Actinomycetota</taxon>
        <taxon>Actinomycetes</taxon>
        <taxon>Micromonosporales</taxon>
        <taxon>Micromonosporaceae</taxon>
        <taxon>Micromonospora</taxon>
    </lineage>
</organism>
<proteinExistence type="predicted"/>
<keyword evidence="2" id="KW-1185">Reference proteome</keyword>
<dbReference type="InterPro" id="IPR036388">
    <property type="entry name" value="WH-like_DNA-bd_sf"/>
</dbReference>
<name>A0ABW1HYU0_9ACTN</name>
<evidence type="ECO:0000313" key="1">
    <source>
        <dbReference type="EMBL" id="MFC5946516.1"/>
    </source>
</evidence>
<feature type="non-terminal residue" evidence="1">
    <location>
        <position position="30"/>
    </location>
</feature>
<comment type="caution">
    <text evidence="1">The sequence shown here is derived from an EMBL/GenBank/DDBJ whole genome shotgun (WGS) entry which is preliminary data.</text>
</comment>
<accession>A0ABW1HYU0</accession>
<dbReference type="EMBL" id="JBHSQQ010000835">
    <property type="protein sequence ID" value="MFC5946516.1"/>
    <property type="molecule type" value="Genomic_DNA"/>
</dbReference>
<gene>
    <name evidence="1" type="ORF">ACFPZ4_34605</name>
</gene>
<dbReference type="Proteomes" id="UP001596207">
    <property type="component" value="Unassembled WGS sequence"/>
</dbReference>
<dbReference type="Gene3D" id="1.10.10.10">
    <property type="entry name" value="Winged helix-like DNA-binding domain superfamily/Winged helix DNA-binding domain"/>
    <property type="match status" value="1"/>
</dbReference>
<sequence length="30" mass="3599">MTETSWHEQLRARGYRVTPQRQLVLEAVKD</sequence>
<protein>
    <submittedName>
        <fullName evidence="1">Transcriptional repressor</fullName>
    </submittedName>
</protein>